<keyword evidence="4 9" id="KW-0863">Zinc-finger</keyword>
<feature type="region of interest" description="Disordered" evidence="10">
    <location>
        <begin position="1880"/>
        <end position="1919"/>
    </location>
</feature>
<evidence type="ECO:0000259" key="11">
    <source>
        <dbReference type="PROSITE" id="PS50016"/>
    </source>
</evidence>
<evidence type="ECO:0000256" key="4">
    <source>
        <dbReference type="ARBA" id="ARBA00022771"/>
    </source>
</evidence>
<feature type="compositionally biased region" description="Pro residues" evidence="10">
    <location>
        <begin position="2090"/>
        <end position="2100"/>
    </location>
</feature>
<evidence type="ECO:0000256" key="8">
    <source>
        <dbReference type="ARBA" id="ARBA00023242"/>
    </source>
</evidence>
<feature type="compositionally biased region" description="Acidic residues" evidence="10">
    <location>
        <begin position="721"/>
        <end position="730"/>
    </location>
</feature>
<feature type="region of interest" description="Disordered" evidence="10">
    <location>
        <begin position="2132"/>
        <end position="2154"/>
    </location>
</feature>
<keyword evidence="2" id="KW-0479">Metal-binding</keyword>
<feature type="region of interest" description="Disordered" evidence="10">
    <location>
        <begin position="1936"/>
        <end position="1983"/>
    </location>
</feature>
<dbReference type="InterPro" id="IPR013083">
    <property type="entry name" value="Znf_RING/FYVE/PHD"/>
</dbReference>
<dbReference type="PANTHER" id="PTHR45888:SF4">
    <property type="entry name" value="PHD FINGER PROTEIN 10"/>
    <property type="match status" value="1"/>
</dbReference>
<accession>A0A069DZU7</accession>
<dbReference type="PROSITE" id="PS50016">
    <property type="entry name" value="ZF_PHD_2"/>
    <property type="match status" value="1"/>
</dbReference>
<feature type="region of interest" description="Disordered" evidence="10">
    <location>
        <begin position="2385"/>
        <end position="2423"/>
    </location>
</feature>
<feature type="region of interest" description="Disordered" evidence="10">
    <location>
        <begin position="2238"/>
        <end position="2275"/>
    </location>
</feature>
<organism evidence="12">
    <name type="scientific">Panstrongylus megistus</name>
    <dbReference type="NCBI Taxonomy" id="65343"/>
    <lineage>
        <taxon>Eukaryota</taxon>
        <taxon>Metazoa</taxon>
        <taxon>Ecdysozoa</taxon>
        <taxon>Arthropoda</taxon>
        <taxon>Hexapoda</taxon>
        <taxon>Insecta</taxon>
        <taxon>Pterygota</taxon>
        <taxon>Neoptera</taxon>
        <taxon>Paraneoptera</taxon>
        <taxon>Hemiptera</taxon>
        <taxon>Heteroptera</taxon>
        <taxon>Panheteroptera</taxon>
        <taxon>Cimicomorpha</taxon>
        <taxon>Reduviidae</taxon>
        <taxon>Triatominae</taxon>
        <taxon>Panstrongylus</taxon>
    </lineage>
</organism>
<dbReference type="GO" id="GO:0008270">
    <property type="term" value="F:zinc ion binding"/>
    <property type="evidence" value="ECO:0007669"/>
    <property type="project" value="UniProtKB-KW"/>
</dbReference>
<keyword evidence="3" id="KW-0677">Repeat</keyword>
<feature type="region of interest" description="Disordered" evidence="10">
    <location>
        <begin position="697"/>
        <end position="750"/>
    </location>
</feature>
<feature type="compositionally biased region" description="Polar residues" evidence="10">
    <location>
        <begin position="1489"/>
        <end position="1503"/>
    </location>
</feature>
<feature type="compositionally biased region" description="Polar residues" evidence="10">
    <location>
        <begin position="2132"/>
        <end position="2150"/>
    </location>
</feature>
<feature type="domain" description="PHD-type" evidence="11">
    <location>
        <begin position="2427"/>
        <end position="2486"/>
    </location>
</feature>
<reference evidence="12" key="1">
    <citation type="journal article" date="2015" name="J. Med. Entomol.">
        <title>A Deep Insight Into the Sialotranscriptome of the Chagas Disease Vector, Panstrongylus megistus (Hemiptera: Heteroptera).</title>
        <authorList>
            <person name="Ribeiro J.M."/>
            <person name="Schwarz A."/>
            <person name="Francischetti I.M."/>
        </authorList>
    </citation>
    <scope>NUCLEOTIDE SEQUENCE</scope>
    <source>
        <tissue evidence="12">Salivary glands</tissue>
    </source>
</reference>
<feature type="compositionally biased region" description="Polar residues" evidence="10">
    <location>
        <begin position="197"/>
        <end position="215"/>
    </location>
</feature>
<feature type="region of interest" description="Disordered" evidence="10">
    <location>
        <begin position="1475"/>
        <end position="1510"/>
    </location>
</feature>
<dbReference type="SMART" id="SM00249">
    <property type="entry name" value="PHD"/>
    <property type="match status" value="2"/>
</dbReference>
<evidence type="ECO:0000256" key="5">
    <source>
        <dbReference type="ARBA" id="ARBA00022833"/>
    </source>
</evidence>
<evidence type="ECO:0000256" key="1">
    <source>
        <dbReference type="ARBA" id="ARBA00004123"/>
    </source>
</evidence>
<feature type="region of interest" description="Disordered" evidence="10">
    <location>
        <begin position="651"/>
        <end position="675"/>
    </location>
</feature>
<feature type="compositionally biased region" description="Basic and acidic residues" evidence="10">
    <location>
        <begin position="2238"/>
        <end position="2249"/>
    </location>
</feature>
<keyword evidence="6" id="KW-0805">Transcription regulation</keyword>
<feature type="region of interest" description="Disordered" evidence="10">
    <location>
        <begin position="1575"/>
        <end position="1599"/>
    </location>
</feature>
<feature type="compositionally biased region" description="Basic and acidic residues" evidence="10">
    <location>
        <begin position="1426"/>
        <end position="1436"/>
    </location>
</feature>
<feature type="compositionally biased region" description="Polar residues" evidence="10">
    <location>
        <begin position="1391"/>
        <end position="1403"/>
    </location>
</feature>
<dbReference type="InterPro" id="IPR001965">
    <property type="entry name" value="Znf_PHD"/>
</dbReference>
<feature type="compositionally biased region" description="Polar residues" evidence="10">
    <location>
        <begin position="2262"/>
        <end position="2275"/>
    </location>
</feature>
<feature type="non-terminal residue" evidence="12">
    <location>
        <position position="1"/>
    </location>
</feature>
<feature type="region of interest" description="Disordered" evidence="10">
    <location>
        <begin position="1709"/>
        <end position="1732"/>
    </location>
</feature>
<protein>
    <recommendedName>
        <fullName evidence="11">PHD-type domain-containing protein</fullName>
    </recommendedName>
</protein>
<feature type="region of interest" description="Disordered" evidence="10">
    <location>
        <begin position="2086"/>
        <end position="2108"/>
    </location>
</feature>
<dbReference type="InterPro" id="IPR011011">
    <property type="entry name" value="Znf_FYVE_PHD"/>
</dbReference>
<keyword evidence="8" id="KW-0539">Nucleus</keyword>
<comment type="subcellular location">
    <subcellularLocation>
        <location evidence="1">Nucleus</location>
    </subcellularLocation>
</comment>
<sequence length="2571" mass="287481">DASRNSGTSHDVDMSSKDRVINIETTCSVNDNKICTSEEERKNQFSLNIKSVEESIDKNVNSIVNSNSVNISYRGNKSELMQSGGESEVHSLLSKESNNDGLLPVQNETEVSKTLEAQHCLNINLSDIPVSENIDDRNLELNVPKNICQNENKTDLSVSGVKNSQIIEEFEYKEYENRLLSQEKMLSDTLLPDVDSQKQNTLPTSLNPAETSSRTPPAELMATTSKLKKTGDSFYLLESSNHISNADILIEAKEINESKDDEISSKTANKLVDKNKIEEEPDVKLEPSSSLSTIQSVVCNEDNTLKEKDTSNFKAENVAVISEESEVGEASTMATNSKGLEDIEHHEFVDSAKISQEVKNMDIINNLKVTERCVESAEINPIIGTLTKSPTVGQVDVIFQNSTKPSLDRASHDVSLSDIPLPVTPCSSAYSAEVSEGPESKISIEKNAVENVHNSPEVEDLKKLMKEYSSTEPIVGKDLEGESRITEKLEDEKKVLDIEKSMGTSIISITKSAVSEVFVDLREVPEKVETSIEVTSATNIDPVVMEVIFGPNDKASVSDDSEVIPYNALSSVDSDDEVVMKKQDAGSHHPDNEGLIEGEIVTDDCKSVLDSKQGEKLYSYNKHDRDIQIQNSEILLDSAEIVTVDPNKPLIEESPLISDTSNDSDTGRGDNNLMTEIDNYIDGSELDKTSPFDVKSYKISSDESNDGESKTTYETAKTISDDQDKEDSDNIEVKRDPSNNCELSKEETEETMESVYFDANQKDEVSDSEDPLEGAETRCETITNLFETHKLEEEQNLEDFLDKEGENEKDANQICAIRAHNLIGDYRKEVALNEQQELMDVCNKEDDQNKSLEIVSNVVEEMEINFEGDIPLESCDKGMNQLEEEREIAAKSVIYDIELNPENVRNSKDTLNDEMKTLVHVEDGTNYLQEDGTPREVKDIDVSQIIKDLDNEASTEVVNCSTAPNQSEATNVIENSPHQSISISNERDECELEQEKHEIGEQQIDNVQALGETEALNLKPKSMGDNTQEIGDVKEVNESEEMEISLAVETIQRCEVSEITKKKEAVGLTPLTDELLVTGSTFPPVEKKEYVEKEDQGQEIISTIELECVEESQEENSKPVQETEDSLAVKSIIERSDEEFTNDQMDLDDNLELETDALKQREEIDAAERDRYQKKIEDSLEMECTSLLEEVEYEIDKEIHKEKVRESLEKAEVSDTHKIECPTKDEDTSHSQNVKDISEIVKMEESKTLDNCNKIKISIEPQLIENILSVKVAEQAPAENDSNKCQVLEISERKLNIESDTVIIQVTSEPQKKESKPIVEQEKEVRFATQTFPLNQEVEFLKKEKKEDSKQQKDDVLAVEDGCNTEKLIVPEKEGLEQKVFDILTMISNTEKSGTPDIQLSSKSETRTNDSQDIPISEKSTVIEPAIEKKNKKEAANQEAPDSSSEQIHFLREPNKLSAVREQYISELSVPEVAEILEETTEQQKEISEPTTEDSNNKDNTPITPEDKMAMENSCHTFKKDGDFSKIYAQASQDVETGSGAFTDNLQDNENSSSLRKIIKEEFILEDPVTDKVKQLQQSNSEKKEILKEDDIKKSPKQTRTEDVSKFECVVVREEIIPSKHLTAEAFGAVDCTQSIISEATNKSVEELPEEIIADDIIESIRVKDDSEVVIETEVMDSISGDVSNENQEVMEIGEPSDELKQSQKNEINTHIDDDDDDSPPPAALDENSDSVQIVEDACTESKPNEKYQYYKERSEEMSVDGQAIPKNSRVVCKENVENTVLEKDKLEEKGITLLSINVDQNVHNMGERLKSDGRDVAIVPLLTTITNENQQKSEEASKRVHLHSIAPCSDEPQKQQPLSPLQKLEPITLRIYKDNLTVRTDGLDSPKKHRSPILSGELKTQLSPHLKGSPNRSSLSPQNKQLEFTLKIAKDANTNFPKATMSPKSNMSPSGSVWKTDVSSPVVNKESQSPSHGSPTSESTLNRLKLKICKPNESTEILTHSNVGFSSNSLETNPTIPANCTDSSPSESTRGINTQCSQMEEFRTPKSHLKLETMFKKMLETRENISLSSSSINSTVQPDMGVVASECAPQPPPPAPIIPTPRKRGRPRKIVPTIPRLPTDPNNPLLHSFTVPDSSSAMSADGGVNTNRPMRSCRGRTKPIVIATRKPRGGGMMRGGGRGRGILRITPDRETLTEYEKAELAKIEERKERLRAESIARYEAKKAKKLAKKLKDEERRKRLARERAEKAEAAAPQVFEEETRMSASDSSYSRGHTPATFRSNQALASLRKDGSKIEPREQALEAVAAWNANLNRERKEERRCALDLQTFTIHYPQSDRETMTRPVPKVGLYPIALIPGQFCDYYKQYTPTELMYFPLNTVLYGPLKPNERHQGNGSDDGSGSDSDTSSTDDSSDSSTESSDTSDEQEEAKCKICKTIKRDSKDSQVEILIQCAQCKTTSHPSCQDFTDEMLPHIKKYDWVCTDCKQCLTCKTRGNVEKILCCDLCDRGHHVECLGLKKVPERWHCSVCSYCSNCGTRDPGGPDWQHEYKKDEKGMKVYQRTLCASCCKNALM</sequence>
<feature type="compositionally biased region" description="Basic and acidic residues" evidence="10">
    <location>
        <begin position="1581"/>
        <end position="1599"/>
    </location>
</feature>
<keyword evidence="7" id="KW-0804">Transcription</keyword>
<feature type="region of interest" description="Disordered" evidence="10">
    <location>
        <begin position="1391"/>
        <end position="1451"/>
    </location>
</feature>
<evidence type="ECO:0000256" key="10">
    <source>
        <dbReference type="SAM" id="MobiDB-lite"/>
    </source>
</evidence>
<feature type="compositionally biased region" description="Polar residues" evidence="10">
    <location>
        <begin position="1411"/>
        <end position="1420"/>
    </location>
</feature>
<feature type="compositionally biased region" description="Low complexity" evidence="10">
    <location>
        <begin position="2396"/>
        <end position="2419"/>
    </location>
</feature>
<evidence type="ECO:0000256" key="9">
    <source>
        <dbReference type="PROSITE-ProRule" id="PRU00146"/>
    </source>
</evidence>
<dbReference type="SUPFAM" id="SSF57903">
    <property type="entry name" value="FYVE/PHD zinc finger"/>
    <property type="match status" value="2"/>
</dbReference>
<evidence type="ECO:0000256" key="3">
    <source>
        <dbReference type="ARBA" id="ARBA00022737"/>
    </source>
</evidence>
<dbReference type="PANTHER" id="PTHR45888">
    <property type="entry name" value="HL01030P-RELATED"/>
    <property type="match status" value="1"/>
</dbReference>
<evidence type="ECO:0000313" key="12">
    <source>
        <dbReference type="EMBL" id="JAC88869.1"/>
    </source>
</evidence>
<dbReference type="InterPro" id="IPR019787">
    <property type="entry name" value="Znf_PHD-finger"/>
</dbReference>
<keyword evidence="5" id="KW-0862">Zinc</keyword>
<dbReference type="Gene3D" id="3.30.40.10">
    <property type="entry name" value="Zinc/RING finger domain, C3HC4 (zinc finger)"/>
    <property type="match status" value="1"/>
</dbReference>
<dbReference type="GO" id="GO:0005634">
    <property type="term" value="C:nucleus"/>
    <property type="evidence" value="ECO:0007669"/>
    <property type="project" value="UniProtKB-SubCell"/>
</dbReference>
<dbReference type="EMBL" id="GBGD01000020">
    <property type="protein sequence ID" value="JAC88869.1"/>
    <property type="molecule type" value="mRNA"/>
</dbReference>
<proteinExistence type="evidence at transcript level"/>
<evidence type="ECO:0000256" key="7">
    <source>
        <dbReference type="ARBA" id="ARBA00023163"/>
    </source>
</evidence>
<evidence type="ECO:0000256" key="6">
    <source>
        <dbReference type="ARBA" id="ARBA00023015"/>
    </source>
</evidence>
<feature type="region of interest" description="Disordered" evidence="10">
    <location>
        <begin position="195"/>
        <end position="217"/>
    </location>
</feature>
<evidence type="ECO:0000256" key="2">
    <source>
        <dbReference type="ARBA" id="ARBA00022723"/>
    </source>
</evidence>
<name>A0A069DZU7_9HEMI</name>